<dbReference type="GO" id="GO:0003676">
    <property type="term" value="F:nucleic acid binding"/>
    <property type="evidence" value="ECO:0007669"/>
    <property type="project" value="InterPro"/>
</dbReference>
<dbReference type="AlphaFoldDB" id="A0A7T8HJR1"/>
<evidence type="ECO:0000313" key="1">
    <source>
        <dbReference type="EMBL" id="QQP51362.1"/>
    </source>
</evidence>
<keyword evidence="2" id="KW-1185">Reference proteome</keyword>
<feature type="non-terminal residue" evidence="1">
    <location>
        <position position="1"/>
    </location>
</feature>
<dbReference type="OrthoDB" id="7540217at2759"/>
<dbReference type="PANTHER" id="PTHR46068">
    <property type="entry name" value="PROTEIN CBG27172"/>
    <property type="match status" value="1"/>
</dbReference>
<dbReference type="InterPro" id="IPR036397">
    <property type="entry name" value="RNaseH_sf"/>
</dbReference>
<reference evidence="2" key="1">
    <citation type="submission" date="2021-01" db="EMBL/GenBank/DDBJ databases">
        <title>Caligus Genome Assembly.</title>
        <authorList>
            <person name="Gallardo-Escarate C."/>
        </authorList>
    </citation>
    <scope>NUCLEOTIDE SEQUENCE [LARGE SCALE GENOMIC DNA]</scope>
</reference>
<dbReference type="Proteomes" id="UP000595437">
    <property type="component" value="Chromosome 8"/>
</dbReference>
<protein>
    <submittedName>
        <fullName evidence="1">Uncharacterized protein</fullName>
    </submittedName>
</protein>
<accession>A0A7T8HJR1</accession>
<dbReference type="Gene3D" id="3.30.420.10">
    <property type="entry name" value="Ribonuclease H-like superfamily/Ribonuclease H"/>
    <property type="match status" value="1"/>
</dbReference>
<dbReference type="EMBL" id="CP045897">
    <property type="protein sequence ID" value="QQP51362.1"/>
    <property type="molecule type" value="Genomic_DNA"/>
</dbReference>
<name>A0A7T8HJR1_CALRO</name>
<gene>
    <name evidence="1" type="ORF">FKW44_012696</name>
</gene>
<evidence type="ECO:0000313" key="2">
    <source>
        <dbReference type="Proteomes" id="UP000595437"/>
    </source>
</evidence>
<organism evidence="1 2">
    <name type="scientific">Caligus rogercresseyi</name>
    <name type="common">Sea louse</name>
    <dbReference type="NCBI Taxonomy" id="217165"/>
    <lineage>
        <taxon>Eukaryota</taxon>
        <taxon>Metazoa</taxon>
        <taxon>Ecdysozoa</taxon>
        <taxon>Arthropoda</taxon>
        <taxon>Crustacea</taxon>
        <taxon>Multicrustacea</taxon>
        <taxon>Hexanauplia</taxon>
        <taxon>Copepoda</taxon>
        <taxon>Siphonostomatoida</taxon>
        <taxon>Caligidae</taxon>
        <taxon>Caligus</taxon>
    </lineage>
</organism>
<sequence length="322" mass="36942">SAVIQILSIKGNTISNTQVSELLGIDRRRVAELRQQLKDTRDPRAVVDRAFRPSSSALKARTPDFIRRVSDIFKHDPSRCIRDVAKELDVSHVTLLACVNEDLRCHSYKLKVGQLLTQKNKNMRLYKSVKLLNKLKHPKENDMLWFFSDEKNFCQDQKLNKQNQRWVINCPADVPKVMKTKFPDTVMVFGVISSDGDKGLRVSTEVYLDVMKKTVLPWIKKVAGDRSWKSLDWLAANTYDFLPRFESYGLFFLGLPCVTHQPTGSQHQGRPDQLKQARKLERALVAKACSSFRARIQRVIDAKADGLNKQNLHIYTSILMSK</sequence>
<dbReference type="PANTHER" id="PTHR46068:SF1">
    <property type="entry name" value="TRANSPOSASE IS30-LIKE HTH DOMAIN-CONTAINING PROTEIN"/>
    <property type="match status" value="1"/>
</dbReference>
<proteinExistence type="predicted"/>